<protein>
    <recommendedName>
        <fullName evidence="4">HTH-type transcriptional regulator</fullName>
    </recommendedName>
</protein>
<organism evidence="6 7">
    <name type="scientific">Roseateles flavus</name>
    <dbReference type="NCBI Taxonomy" id="3149041"/>
    <lineage>
        <taxon>Bacteria</taxon>
        <taxon>Pseudomonadati</taxon>
        <taxon>Pseudomonadota</taxon>
        <taxon>Betaproteobacteria</taxon>
        <taxon>Burkholderiales</taxon>
        <taxon>Sphaerotilaceae</taxon>
        <taxon>Roseateles</taxon>
    </lineage>
</organism>
<evidence type="ECO:0000256" key="3">
    <source>
        <dbReference type="ARBA" id="ARBA00023163"/>
    </source>
</evidence>
<accession>A0ABV0GC42</accession>
<name>A0ABV0GC42_9BURK</name>
<keyword evidence="1 4" id="KW-0805">Transcription regulation</keyword>
<reference evidence="6 7" key="1">
    <citation type="submission" date="2024-05" db="EMBL/GenBank/DDBJ databases">
        <title>Roseateles sp. 2.12 16S ribosomal RNA gene Genome sequencing and assembly.</title>
        <authorList>
            <person name="Woo H."/>
        </authorList>
    </citation>
    <scope>NUCLEOTIDE SEQUENCE [LARGE SCALE GENOMIC DNA]</scope>
    <source>
        <strain evidence="6 7">2.12</strain>
    </source>
</reference>
<dbReference type="RefSeq" id="WP_347608277.1">
    <property type="nucleotide sequence ID" value="NZ_JBDPZC010000002.1"/>
</dbReference>
<evidence type="ECO:0000256" key="4">
    <source>
        <dbReference type="PIRNR" id="PIRNR006707"/>
    </source>
</evidence>
<evidence type="ECO:0000259" key="5">
    <source>
        <dbReference type="Pfam" id="PF12802"/>
    </source>
</evidence>
<keyword evidence="2 4" id="KW-0238">DNA-binding</keyword>
<dbReference type="EMBL" id="JBDPZC010000002">
    <property type="protein sequence ID" value="MEO3712614.1"/>
    <property type="molecule type" value="Genomic_DNA"/>
</dbReference>
<gene>
    <name evidence="6" type="ORF">ABDJ40_07515</name>
</gene>
<dbReference type="SUPFAM" id="SSF46785">
    <property type="entry name" value="Winged helix' DNA-binding domain"/>
    <property type="match status" value="1"/>
</dbReference>
<dbReference type="InterPro" id="IPR052362">
    <property type="entry name" value="HTH-GbsR_regulator"/>
</dbReference>
<feature type="domain" description="HTH marR-type" evidence="5">
    <location>
        <begin position="22"/>
        <end position="80"/>
    </location>
</feature>
<dbReference type="InterPro" id="IPR036388">
    <property type="entry name" value="WH-like_DNA-bd_sf"/>
</dbReference>
<dbReference type="PIRSF" id="PIRSF006707">
    <property type="entry name" value="MJ1563"/>
    <property type="match status" value="1"/>
</dbReference>
<dbReference type="InterPro" id="IPR000835">
    <property type="entry name" value="HTH_MarR-typ"/>
</dbReference>
<dbReference type="InterPro" id="IPR026282">
    <property type="entry name" value="MJ1563"/>
</dbReference>
<evidence type="ECO:0000256" key="1">
    <source>
        <dbReference type="ARBA" id="ARBA00023015"/>
    </source>
</evidence>
<dbReference type="Gene3D" id="1.10.10.10">
    <property type="entry name" value="Winged helix-like DNA-binding domain superfamily/Winged helix DNA-binding domain"/>
    <property type="match status" value="1"/>
</dbReference>
<comment type="caution">
    <text evidence="6">The sequence shown here is derived from an EMBL/GenBank/DDBJ whole genome shotgun (WGS) entry which is preliminary data.</text>
</comment>
<dbReference type="PANTHER" id="PTHR38465">
    <property type="entry name" value="HTH-TYPE TRANSCRIPTIONAL REGULATOR MJ1563-RELATED"/>
    <property type="match status" value="1"/>
</dbReference>
<keyword evidence="3 4" id="KW-0804">Transcription</keyword>
<evidence type="ECO:0000313" key="7">
    <source>
        <dbReference type="Proteomes" id="UP001462640"/>
    </source>
</evidence>
<evidence type="ECO:0000256" key="2">
    <source>
        <dbReference type="ARBA" id="ARBA00023125"/>
    </source>
</evidence>
<comment type="similarity">
    <text evidence="4">Belongs to the GbsR family.</text>
</comment>
<keyword evidence="7" id="KW-1185">Reference proteome</keyword>
<dbReference type="PANTHER" id="PTHR38465:SF1">
    <property type="entry name" value="HTH-TYPE TRANSCRIPTIONAL REGULATOR MJ1563-RELATED"/>
    <property type="match status" value="1"/>
</dbReference>
<evidence type="ECO:0000313" key="6">
    <source>
        <dbReference type="EMBL" id="MEO3712614.1"/>
    </source>
</evidence>
<dbReference type="InterPro" id="IPR036390">
    <property type="entry name" value="WH_DNA-bd_sf"/>
</dbReference>
<sequence length="181" mass="20646">MELSSSARRFIVHWGEMGTAWGVNRTVAQIHALLFFHGRPLNAEEIADTLNVARSNVSTSLKELQNWQLIRVTHQLGDRRDFFETSVDVWELFRTIVRERKEREFDPTVRVLSEIVADPAFVSESPDAQDRVREALRFMDTLGSWSEEMLRLSPSTLEKVLKMGASVQKFVRGESKPGGTA</sequence>
<proteinExistence type="inferred from homology"/>
<dbReference type="Pfam" id="PF12802">
    <property type="entry name" value="MarR_2"/>
    <property type="match status" value="1"/>
</dbReference>
<dbReference type="Proteomes" id="UP001462640">
    <property type="component" value="Unassembled WGS sequence"/>
</dbReference>